<dbReference type="AlphaFoldDB" id="A0A5C0XN41"/>
<dbReference type="RefSeq" id="WP_011011516.1">
    <property type="nucleotide sequence ID" value="NC_003413.1"/>
</dbReference>
<feature type="transmembrane region" description="Helical" evidence="1">
    <location>
        <begin position="91"/>
        <end position="116"/>
    </location>
</feature>
<dbReference type="EMBL" id="CP023154">
    <property type="protein sequence ID" value="QEK78119.1"/>
    <property type="molecule type" value="Genomic_DNA"/>
</dbReference>
<feature type="transmembrane region" description="Helical" evidence="1">
    <location>
        <begin position="35"/>
        <end position="51"/>
    </location>
</feature>
<proteinExistence type="predicted"/>
<accession>A0A5C0XN41</accession>
<protein>
    <submittedName>
        <fullName evidence="2">Uncharacterized protein</fullName>
    </submittedName>
</protein>
<evidence type="ECO:0000313" key="2">
    <source>
        <dbReference type="EMBL" id="QEK78119.1"/>
    </source>
</evidence>
<gene>
    <name evidence="2" type="ORF">PFDSM3638_01985</name>
</gene>
<keyword evidence="1" id="KW-0472">Membrane</keyword>
<evidence type="ECO:0000313" key="3">
    <source>
        <dbReference type="Proteomes" id="UP000324354"/>
    </source>
</evidence>
<dbReference type="Proteomes" id="UP000324354">
    <property type="component" value="Chromosome"/>
</dbReference>
<reference evidence="2 3" key="1">
    <citation type="submission" date="2017-08" db="EMBL/GenBank/DDBJ databases">
        <title>Resequencing and Reannotation of the genome of Pyrococcus furiosus type strain DSM3638.</title>
        <authorList>
            <person name="Reichelt R.M."/>
            <person name="Bunk B."/>
        </authorList>
    </citation>
    <scope>NUCLEOTIDE SEQUENCE [LARGE SCALE GENOMIC DNA]</scope>
    <source>
        <strain evidence="2 3">DSM 3638</strain>
    </source>
</reference>
<name>A0A5C0XN41_PYRFU</name>
<organism evidence="2 3">
    <name type="scientific">Pyrococcus furiosus (strain ATCC 43587 / DSM 3638 / JCM 8422 / Vc1)</name>
    <dbReference type="NCBI Taxonomy" id="186497"/>
    <lineage>
        <taxon>Archaea</taxon>
        <taxon>Methanobacteriati</taxon>
        <taxon>Methanobacteriota</taxon>
        <taxon>Thermococci</taxon>
        <taxon>Thermococcales</taxon>
        <taxon>Thermococcaceae</taxon>
        <taxon>Pyrococcus</taxon>
    </lineage>
</organism>
<keyword evidence="1" id="KW-0812">Transmembrane</keyword>
<dbReference type="GeneID" id="13302210"/>
<evidence type="ECO:0000256" key="1">
    <source>
        <dbReference type="SAM" id="Phobius"/>
    </source>
</evidence>
<feature type="transmembrane region" description="Helical" evidence="1">
    <location>
        <begin position="12"/>
        <end position="28"/>
    </location>
</feature>
<keyword evidence="1" id="KW-1133">Transmembrane helix</keyword>
<sequence length="171" mass="19272">MIGVITSLTGGAILRNPAVLLIPLIYLVGRRSRDLTYLLFVMYTIITFQFVEVKELISYETIKTTLMAIIPSLLALKESIEGKKLQKTDLYYLPLFFLGVLRDYFYYLGLIIAGLLHIENFHSILIPAAVFSLIISPALVGELIELPGEYISIIMAGSLLVIYLVFQPTRR</sequence>
<dbReference type="GeneID" id="41712200"/>
<feature type="transmembrane region" description="Helical" evidence="1">
    <location>
        <begin position="123"/>
        <end position="144"/>
    </location>
</feature>
<dbReference type="OrthoDB" id="102649at2157"/>
<feature type="transmembrane region" description="Helical" evidence="1">
    <location>
        <begin position="150"/>
        <end position="166"/>
    </location>
</feature>